<feature type="transmembrane region" description="Helical" evidence="10">
    <location>
        <begin position="270"/>
        <end position="294"/>
    </location>
</feature>
<dbReference type="PROSITE" id="PS01188">
    <property type="entry name" value="ELO"/>
    <property type="match status" value="1"/>
</dbReference>
<evidence type="ECO:0000256" key="7">
    <source>
        <dbReference type="ARBA" id="ARBA00023098"/>
    </source>
</evidence>
<feature type="transmembrane region" description="Helical" evidence="10">
    <location>
        <begin position="172"/>
        <end position="191"/>
    </location>
</feature>
<keyword evidence="4 10" id="KW-0812">Transmembrane</keyword>
<evidence type="ECO:0000256" key="5">
    <source>
        <dbReference type="ARBA" id="ARBA00022832"/>
    </source>
</evidence>
<dbReference type="AlphaFoldDB" id="A0A482G3G4"/>
<dbReference type="EMBL" id="MH511231">
    <property type="protein sequence ID" value="QBO55918.1"/>
    <property type="molecule type" value="mRNA"/>
</dbReference>
<dbReference type="GO" id="GO:0034626">
    <property type="term" value="P:fatty acid elongation, polyunsaturated fatty acid"/>
    <property type="evidence" value="ECO:0007669"/>
    <property type="project" value="TreeGrafter"/>
</dbReference>
<sequence length="320" mass="37928">MSTMSLAFEKVLDSFFFLKPMFNLNPVGEHLHSNQTFSYSHIFGFEQLFESREFVDGLGKWMSKNWTMSIAISLIYVIFVFLVKYYMQNRARYELRWPLIIWNVCLASFSIMGTMRTWPEFFYSISQKGIVYSVCDSSYAYGITGFWAFMFIMSKLPELIDSVFIVLRKQQLIFLHWYHHATVLVYCWYSYSDFTASGRWFMTMNYLVHSLMYSYYACKALKVRVPLFVSKLITTSQLVQMIFGCYVNWVAYRTKKSSPSTPCSISNDNIFYSFLMYLSYFVLFFQFFFNAYVLKRNSLAKQNSSALDPQKKLMSSKKYN</sequence>
<dbReference type="Pfam" id="PF01151">
    <property type="entry name" value="ELO"/>
    <property type="match status" value="1"/>
</dbReference>
<feature type="transmembrane region" description="Helical" evidence="10">
    <location>
        <begin position="228"/>
        <end position="250"/>
    </location>
</feature>
<name>A0A482G3G4_BRAPC</name>
<dbReference type="EC" id="2.3.1.199" evidence="10"/>
<evidence type="ECO:0000256" key="1">
    <source>
        <dbReference type="ARBA" id="ARBA00004141"/>
    </source>
</evidence>
<dbReference type="GO" id="GO:0034625">
    <property type="term" value="P:fatty acid elongation, monounsaturated fatty acid"/>
    <property type="evidence" value="ECO:0007669"/>
    <property type="project" value="TreeGrafter"/>
</dbReference>
<protein>
    <recommendedName>
        <fullName evidence="10">Elongation of very long chain fatty acids protein</fullName>
        <ecNumber evidence="10">2.3.1.199</ecNumber>
    </recommendedName>
    <alternativeName>
        <fullName evidence="10">Very-long-chain 3-oxoacyl-CoA synthase</fullName>
    </alternativeName>
</protein>
<evidence type="ECO:0000256" key="2">
    <source>
        <dbReference type="ARBA" id="ARBA00022516"/>
    </source>
</evidence>
<dbReference type="GO" id="GO:0042761">
    <property type="term" value="P:very long-chain fatty acid biosynthetic process"/>
    <property type="evidence" value="ECO:0007669"/>
    <property type="project" value="TreeGrafter"/>
</dbReference>
<evidence type="ECO:0000256" key="10">
    <source>
        <dbReference type="RuleBase" id="RU361115"/>
    </source>
</evidence>
<evidence type="ECO:0000256" key="6">
    <source>
        <dbReference type="ARBA" id="ARBA00022989"/>
    </source>
</evidence>
<dbReference type="InterPro" id="IPR030457">
    <property type="entry name" value="ELO_CS"/>
</dbReference>
<feature type="transmembrane region" description="Helical" evidence="10">
    <location>
        <begin position="99"/>
        <end position="118"/>
    </location>
</feature>
<dbReference type="GO" id="GO:0019367">
    <property type="term" value="P:fatty acid elongation, saturated fatty acid"/>
    <property type="evidence" value="ECO:0007669"/>
    <property type="project" value="TreeGrafter"/>
</dbReference>
<dbReference type="PANTHER" id="PTHR11157:SF17">
    <property type="entry name" value="ELONGATION OF VERY LONG CHAIN FATTY ACIDS PROTEIN 6"/>
    <property type="match status" value="1"/>
</dbReference>
<feature type="transmembrane region" description="Helical" evidence="10">
    <location>
        <begin position="197"/>
        <end position="216"/>
    </location>
</feature>
<dbReference type="PANTHER" id="PTHR11157">
    <property type="entry name" value="FATTY ACID ACYL TRANSFERASE-RELATED"/>
    <property type="match status" value="1"/>
</dbReference>
<keyword evidence="9 10" id="KW-0275">Fatty acid biosynthesis</keyword>
<proteinExistence type="evidence at transcript level"/>
<organism evidence="11">
    <name type="scientific">Brachionus plicatilis</name>
    <name type="common">Marine rotifer</name>
    <name type="synonym">Brachionus muelleri</name>
    <dbReference type="NCBI Taxonomy" id="10195"/>
    <lineage>
        <taxon>Eukaryota</taxon>
        <taxon>Metazoa</taxon>
        <taxon>Spiralia</taxon>
        <taxon>Gnathifera</taxon>
        <taxon>Rotifera</taxon>
        <taxon>Eurotatoria</taxon>
        <taxon>Monogononta</taxon>
        <taxon>Pseudotrocha</taxon>
        <taxon>Ploima</taxon>
        <taxon>Brachionidae</taxon>
        <taxon>Brachionus</taxon>
    </lineage>
</organism>
<keyword evidence="5 10" id="KW-0276">Fatty acid metabolism</keyword>
<evidence type="ECO:0000256" key="8">
    <source>
        <dbReference type="ARBA" id="ARBA00023136"/>
    </source>
</evidence>
<dbReference type="GO" id="GO:0009922">
    <property type="term" value="F:fatty acid elongase activity"/>
    <property type="evidence" value="ECO:0007669"/>
    <property type="project" value="UniProtKB-EC"/>
</dbReference>
<evidence type="ECO:0000256" key="3">
    <source>
        <dbReference type="ARBA" id="ARBA00022679"/>
    </source>
</evidence>
<evidence type="ECO:0000256" key="4">
    <source>
        <dbReference type="ARBA" id="ARBA00022692"/>
    </source>
</evidence>
<reference evidence="11" key="2">
    <citation type="journal article" date="2019" name="Comp. Biochem. Physiol. Part D Genomics Proteomics">
        <title>Genome-wide characterization and expression of the elongation of very long chain fatty acid (Elovl) genes and fatty acid profiles in the alga (Tetraselmis suecica) fed marine rotifer Brachionus koreanus.</title>
        <authorList>
            <person name="Lee M.C."/>
            <person name="Park J.C."/>
            <person name="Yoon D.S."/>
            <person name="Choi H."/>
            <person name="Kim H.J."/>
            <person name="Shin K.H."/>
            <person name="Hagiwara A."/>
            <person name="Han J."/>
            <person name="Park H.G."/>
            <person name="Lee J.S."/>
        </authorList>
    </citation>
    <scope>NUCLEOTIDE SEQUENCE</scope>
</reference>
<evidence type="ECO:0000313" key="11">
    <source>
        <dbReference type="EMBL" id="QBO55918.1"/>
    </source>
</evidence>
<keyword evidence="3 10" id="KW-0808">Transferase</keyword>
<gene>
    <name evidence="11" type="primary">Elovl3</name>
    <name evidence="11" type="synonym">6a</name>
</gene>
<comment type="similarity">
    <text evidence="10">Belongs to the ELO family.</text>
</comment>
<keyword evidence="8 10" id="KW-0472">Membrane</keyword>
<feature type="transmembrane region" description="Helical" evidence="10">
    <location>
        <begin position="130"/>
        <end position="152"/>
    </location>
</feature>
<feature type="transmembrane region" description="Helical" evidence="10">
    <location>
        <begin position="66"/>
        <end position="87"/>
    </location>
</feature>
<keyword evidence="2 10" id="KW-0444">Lipid biosynthesis</keyword>
<reference evidence="11" key="1">
    <citation type="submission" date="2018-06" db="EMBL/GenBank/DDBJ databases">
        <authorList>
            <person name="Lee J.-S."/>
        </authorList>
    </citation>
    <scope>NUCLEOTIDE SEQUENCE</scope>
</reference>
<dbReference type="GO" id="GO:0005789">
    <property type="term" value="C:endoplasmic reticulum membrane"/>
    <property type="evidence" value="ECO:0007669"/>
    <property type="project" value="TreeGrafter"/>
</dbReference>
<comment type="subcellular location">
    <subcellularLocation>
        <location evidence="1">Membrane</location>
        <topology evidence="1">Multi-pass membrane protein</topology>
    </subcellularLocation>
</comment>
<keyword evidence="7 10" id="KW-0443">Lipid metabolism</keyword>
<keyword evidence="6 10" id="KW-1133">Transmembrane helix</keyword>
<evidence type="ECO:0000256" key="9">
    <source>
        <dbReference type="ARBA" id="ARBA00023160"/>
    </source>
</evidence>
<dbReference type="GO" id="GO:0030148">
    <property type="term" value="P:sphingolipid biosynthetic process"/>
    <property type="evidence" value="ECO:0007669"/>
    <property type="project" value="TreeGrafter"/>
</dbReference>
<accession>A0A482G3G4</accession>
<comment type="catalytic activity">
    <reaction evidence="10">
        <text>a very-long-chain acyl-CoA + malonyl-CoA + H(+) = a very-long-chain 3-oxoacyl-CoA + CO2 + CoA</text>
        <dbReference type="Rhea" id="RHEA:32727"/>
        <dbReference type="ChEBI" id="CHEBI:15378"/>
        <dbReference type="ChEBI" id="CHEBI:16526"/>
        <dbReference type="ChEBI" id="CHEBI:57287"/>
        <dbReference type="ChEBI" id="CHEBI:57384"/>
        <dbReference type="ChEBI" id="CHEBI:90725"/>
        <dbReference type="ChEBI" id="CHEBI:90736"/>
        <dbReference type="EC" id="2.3.1.199"/>
    </reaction>
</comment>
<dbReference type="InterPro" id="IPR002076">
    <property type="entry name" value="ELO_fam"/>
</dbReference>